<dbReference type="NCBIfam" id="TIGR03769">
    <property type="entry name" value="P_ac_wall_RPT"/>
    <property type="match status" value="1"/>
</dbReference>
<dbReference type="NCBIfam" id="NF038134">
    <property type="entry name" value="choice_anch_M"/>
    <property type="match status" value="2"/>
</dbReference>
<keyword evidence="5" id="KW-1185">Reference proteome</keyword>
<feature type="region of interest" description="Disordered" evidence="1">
    <location>
        <begin position="260"/>
        <end position="296"/>
    </location>
</feature>
<dbReference type="RefSeq" id="WP_117230503.1">
    <property type="nucleotide sequence ID" value="NZ_CP061725.1"/>
</dbReference>
<keyword evidence="2" id="KW-0472">Membrane</keyword>
<comment type="caution">
    <text evidence="4">The sequence shown here is derived from an EMBL/GenBank/DDBJ whole genome shotgun (WGS) entry which is preliminary data.</text>
</comment>
<evidence type="ECO:0000256" key="3">
    <source>
        <dbReference type="SAM" id="SignalP"/>
    </source>
</evidence>
<organism evidence="4 5">
    <name type="scientific">Micromonospora craniellae</name>
    <dbReference type="NCBI Taxonomy" id="2294034"/>
    <lineage>
        <taxon>Bacteria</taxon>
        <taxon>Bacillati</taxon>
        <taxon>Actinomycetota</taxon>
        <taxon>Actinomycetes</taxon>
        <taxon>Micromonosporales</taxon>
        <taxon>Micromonosporaceae</taxon>
        <taxon>Micromonospora</taxon>
    </lineage>
</organism>
<dbReference type="InterPro" id="IPR022395">
    <property type="entry name" value="CHP03773_ABC_transptr-like"/>
</dbReference>
<keyword evidence="2" id="KW-0812">Transmembrane</keyword>
<feature type="region of interest" description="Disordered" evidence="1">
    <location>
        <begin position="78"/>
        <end position="98"/>
    </location>
</feature>
<dbReference type="InterPro" id="IPR022435">
    <property type="entry name" value="Surface-anchored_actinobac"/>
</dbReference>
<feature type="transmembrane region" description="Helical" evidence="2">
    <location>
        <begin position="517"/>
        <end position="535"/>
    </location>
</feature>
<name>A0A372FT47_9ACTN</name>
<evidence type="ECO:0000256" key="2">
    <source>
        <dbReference type="SAM" id="Phobius"/>
    </source>
</evidence>
<sequence>MTAVTRSGVRATGRRAAAFVAALALAGLAIAPMPAAAAPDAAANPTEVRPAGADLVSVALDDGDLELRMREAHFPRATTRSDTTKDPSTVVIGPQDGRAVRVPDHPAFRFLGEPGRGMWALTAGDTDFSYVDTTGVRRGAVQGDTVELSVAAVEGPGDFAAYTLGGLGAPSPVFGTVEGMPRGSKVPAATRTGGLVWLFAAAGDYQVTVAATATTTNGEEVSTDAVYRVQVPPFEAPKAAPAAAPAPASTPLAARALPAPEAAQNGQPSTSLRAAPQVAPNQSATPPAPEARTANSGRVVIDDGHVDMGPQLDGDDLTIRLKDDTVTPIQWRNLADVVLHAKDNAKTEVPAGADFLGSPGDTVWLLPQAQQAGVVWPGWNTQHPSVISGTRGAVNWTFKGITGPGTFVLFLTGSFGSSEVLFNSADSLPQRLDIPANTHAHGNWAFSEPGIYRLAFEMSATTTAGKKVTDTKTLVVAVGDSTDPNTGFGPGSGNGGDDSGGGSGNGKLPQTGSSIRLPAFGLGLVVVGGTVLAMLRIRRRDQHQLG</sequence>
<evidence type="ECO:0000313" key="5">
    <source>
        <dbReference type="Proteomes" id="UP000262621"/>
    </source>
</evidence>
<accession>A0A372FT47</accession>
<evidence type="ECO:0000313" key="4">
    <source>
        <dbReference type="EMBL" id="RFS43915.1"/>
    </source>
</evidence>
<reference evidence="4 5" key="1">
    <citation type="submission" date="2018-08" db="EMBL/GenBank/DDBJ databases">
        <title>Verrucosispora craniellae sp. nov., isolated from a marine sponge in the South China Sea.</title>
        <authorList>
            <person name="Li L."/>
            <person name="Lin H.W."/>
        </authorList>
    </citation>
    <scope>NUCLEOTIDE SEQUENCE [LARGE SCALE GENOMIC DNA]</scope>
    <source>
        <strain evidence="4 5">LHW63014</strain>
    </source>
</reference>
<dbReference type="OrthoDB" id="4424311at2"/>
<gene>
    <name evidence="4" type="ORF">D0Q02_25285</name>
</gene>
<dbReference type="Proteomes" id="UP000262621">
    <property type="component" value="Unassembled WGS sequence"/>
</dbReference>
<dbReference type="NCBIfam" id="TIGR03773">
    <property type="entry name" value="anch_rpt_wall"/>
    <property type="match status" value="1"/>
</dbReference>
<feature type="region of interest" description="Disordered" evidence="1">
    <location>
        <begin position="479"/>
        <end position="510"/>
    </location>
</feature>
<keyword evidence="2" id="KW-1133">Transmembrane helix</keyword>
<feature type="signal peptide" evidence="3">
    <location>
        <begin position="1"/>
        <end position="37"/>
    </location>
</feature>
<protein>
    <submittedName>
        <fullName evidence="4">Cell wall anchor protein</fullName>
    </submittedName>
</protein>
<dbReference type="AlphaFoldDB" id="A0A372FT47"/>
<feature type="chain" id="PRO_5016786659" evidence="3">
    <location>
        <begin position="38"/>
        <end position="546"/>
    </location>
</feature>
<proteinExistence type="predicted"/>
<dbReference type="EMBL" id="QVFU01000041">
    <property type="protein sequence ID" value="RFS43915.1"/>
    <property type="molecule type" value="Genomic_DNA"/>
</dbReference>
<evidence type="ECO:0000256" key="1">
    <source>
        <dbReference type="SAM" id="MobiDB-lite"/>
    </source>
</evidence>
<keyword evidence="3" id="KW-0732">Signal</keyword>
<feature type="compositionally biased region" description="Gly residues" evidence="1">
    <location>
        <begin position="488"/>
        <end position="505"/>
    </location>
</feature>